<reference evidence="2" key="1">
    <citation type="journal article" date="2020" name="G3 (Bethesda)">
        <title>High-Quality Assemblies for Three Invasive Social Wasps from the &lt;i&gt;Vespula&lt;/i&gt; Genus.</title>
        <authorList>
            <person name="Harrop T.W.R."/>
            <person name="Guhlin J."/>
            <person name="McLaughlin G.M."/>
            <person name="Permina E."/>
            <person name="Stockwell P."/>
            <person name="Gilligan J."/>
            <person name="Le Lec M.F."/>
            <person name="Gruber M.A.M."/>
            <person name="Quinn O."/>
            <person name="Lovegrove M."/>
            <person name="Duncan E.J."/>
            <person name="Remnant E.J."/>
            <person name="Van Eeckhoven J."/>
            <person name="Graham B."/>
            <person name="Knapp R.A."/>
            <person name="Langford K.W."/>
            <person name="Kronenberg Z."/>
            <person name="Press M.O."/>
            <person name="Eacker S.M."/>
            <person name="Wilson-Rankin E.E."/>
            <person name="Purcell J."/>
            <person name="Lester P.J."/>
            <person name="Dearden P.K."/>
        </authorList>
    </citation>
    <scope>NUCLEOTIDE SEQUENCE</scope>
    <source>
        <strain evidence="2">Marl-1</strain>
    </source>
</reference>
<accession>A0A834JTT8</accession>
<feature type="region of interest" description="Disordered" evidence="1">
    <location>
        <begin position="1"/>
        <end position="22"/>
    </location>
</feature>
<dbReference type="EMBL" id="JACSEA010000009">
    <property type="protein sequence ID" value="KAF7392879.1"/>
    <property type="molecule type" value="Genomic_DNA"/>
</dbReference>
<evidence type="ECO:0000313" key="3">
    <source>
        <dbReference type="Proteomes" id="UP000614350"/>
    </source>
</evidence>
<dbReference type="AlphaFoldDB" id="A0A834JTT8"/>
<comment type="caution">
    <text evidence="2">The sequence shown here is derived from an EMBL/GenBank/DDBJ whole genome shotgun (WGS) entry which is preliminary data.</text>
</comment>
<organism evidence="2 3">
    <name type="scientific">Vespula vulgaris</name>
    <name type="common">Yellow jacket</name>
    <name type="synonym">Wasp</name>
    <dbReference type="NCBI Taxonomy" id="7454"/>
    <lineage>
        <taxon>Eukaryota</taxon>
        <taxon>Metazoa</taxon>
        <taxon>Ecdysozoa</taxon>
        <taxon>Arthropoda</taxon>
        <taxon>Hexapoda</taxon>
        <taxon>Insecta</taxon>
        <taxon>Pterygota</taxon>
        <taxon>Neoptera</taxon>
        <taxon>Endopterygota</taxon>
        <taxon>Hymenoptera</taxon>
        <taxon>Apocrita</taxon>
        <taxon>Aculeata</taxon>
        <taxon>Vespoidea</taxon>
        <taxon>Vespidae</taxon>
        <taxon>Vespinae</taxon>
        <taxon>Vespula</taxon>
    </lineage>
</organism>
<feature type="region of interest" description="Disordered" evidence="1">
    <location>
        <begin position="46"/>
        <end position="68"/>
    </location>
</feature>
<feature type="compositionally biased region" description="Polar residues" evidence="1">
    <location>
        <begin position="10"/>
        <end position="22"/>
    </location>
</feature>
<evidence type="ECO:0000313" key="2">
    <source>
        <dbReference type="EMBL" id="KAF7392879.1"/>
    </source>
</evidence>
<evidence type="ECO:0000256" key="1">
    <source>
        <dbReference type="SAM" id="MobiDB-lite"/>
    </source>
</evidence>
<protein>
    <submittedName>
        <fullName evidence="2">Uncharacterized protein</fullName>
    </submittedName>
</protein>
<sequence length="68" mass="7436">MLLTDLRNIPNKSFGESTGSVGQTLQFPRGKSLLYKSIASPAPAHQYLPGHELELRRTSYDPGPAHST</sequence>
<dbReference type="Proteomes" id="UP000614350">
    <property type="component" value="Unassembled WGS sequence"/>
</dbReference>
<keyword evidence="3" id="KW-1185">Reference proteome</keyword>
<proteinExistence type="predicted"/>
<gene>
    <name evidence="2" type="ORF">HZH66_008712</name>
</gene>
<name>A0A834JTT8_VESVU</name>